<organism evidence="1">
    <name type="scientific">marine sediment metagenome</name>
    <dbReference type="NCBI Taxonomy" id="412755"/>
    <lineage>
        <taxon>unclassified sequences</taxon>
        <taxon>metagenomes</taxon>
        <taxon>ecological metagenomes</taxon>
    </lineage>
</organism>
<reference evidence="1" key="1">
    <citation type="journal article" date="2014" name="Front. Microbiol.">
        <title>High frequency of phylogenetically diverse reductive dehalogenase-homologous genes in deep subseafloor sedimentary metagenomes.</title>
        <authorList>
            <person name="Kawai M."/>
            <person name="Futagami T."/>
            <person name="Toyoda A."/>
            <person name="Takaki Y."/>
            <person name="Nishi S."/>
            <person name="Hori S."/>
            <person name="Arai W."/>
            <person name="Tsubouchi T."/>
            <person name="Morono Y."/>
            <person name="Uchiyama I."/>
            <person name="Ito T."/>
            <person name="Fujiyama A."/>
            <person name="Inagaki F."/>
            <person name="Takami H."/>
        </authorList>
    </citation>
    <scope>NUCLEOTIDE SEQUENCE</scope>
    <source>
        <strain evidence="1">Expedition CK06-06</strain>
    </source>
</reference>
<evidence type="ECO:0000313" key="1">
    <source>
        <dbReference type="EMBL" id="GAI56173.1"/>
    </source>
</evidence>
<sequence length="103" mass="11364">MVQVPDRIPDIDLARIELYINPGDLIGWSVHKGSKSTDVTQRNVLLVFIFPEQAIIEAVAVNIPAKSDIESFQKPGEPGETVDLSERLSQLGDITYHGKFAGF</sequence>
<protein>
    <submittedName>
        <fullName evidence="1">Uncharacterized protein</fullName>
    </submittedName>
</protein>
<dbReference type="EMBL" id="BARV01034012">
    <property type="protein sequence ID" value="GAI56173.1"/>
    <property type="molecule type" value="Genomic_DNA"/>
</dbReference>
<proteinExistence type="predicted"/>
<name>X1PK02_9ZZZZ</name>
<accession>X1PK02</accession>
<feature type="non-terminal residue" evidence="1">
    <location>
        <position position="103"/>
    </location>
</feature>
<comment type="caution">
    <text evidence="1">The sequence shown here is derived from an EMBL/GenBank/DDBJ whole genome shotgun (WGS) entry which is preliminary data.</text>
</comment>
<gene>
    <name evidence="1" type="ORF">S06H3_53354</name>
</gene>
<dbReference type="AlphaFoldDB" id="X1PK02"/>